<accession>A0A1H0JAZ5</accession>
<sequence>MTKRRLRSDKNKLLSEEDIALWRHTTERLDPLRSGKKSRVIFGTSVELRSSTASAQAENSPADVKLDRAQIKKAPHPNKSHRPSPTPPSKTPHLAQFDQRAARRIRSGRTEIEARIDLHGMRQHEAHSALRAFLLGSHARGLRWVLVITGKGGSSERDDRDITHWNTPERGVLKRNVPRWLSEPDMRSLVVSYTSASLSHGGEGALYVQLRAKRR</sequence>
<feature type="compositionally biased region" description="Basic residues" evidence="1">
    <location>
        <begin position="73"/>
        <end position="82"/>
    </location>
</feature>
<dbReference type="EMBL" id="FNJC01000001">
    <property type="protein sequence ID" value="SDO40693.1"/>
    <property type="molecule type" value="Genomic_DNA"/>
</dbReference>
<dbReference type="SUPFAM" id="SSF160443">
    <property type="entry name" value="SMR domain-like"/>
    <property type="match status" value="1"/>
</dbReference>
<dbReference type="SMART" id="SM00463">
    <property type="entry name" value="SMR"/>
    <property type="match status" value="1"/>
</dbReference>
<evidence type="ECO:0000259" key="2">
    <source>
        <dbReference type="PROSITE" id="PS50828"/>
    </source>
</evidence>
<feature type="region of interest" description="Disordered" evidence="1">
    <location>
        <begin position="73"/>
        <end position="101"/>
    </location>
</feature>
<keyword evidence="3" id="KW-0378">Hydrolase</keyword>
<protein>
    <submittedName>
        <fullName evidence="3">DNA-nicking endonuclease, Smr domain</fullName>
    </submittedName>
</protein>
<dbReference type="InterPro" id="IPR036063">
    <property type="entry name" value="Smr_dom_sf"/>
</dbReference>
<feature type="domain" description="Smr" evidence="2">
    <location>
        <begin position="116"/>
        <end position="211"/>
    </location>
</feature>
<dbReference type="Gene3D" id="3.30.1370.110">
    <property type="match status" value="1"/>
</dbReference>
<proteinExistence type="predicted"/>
<evidence type="ECO:0000313" key="4">
    <source>
        <dbReference type="Proteomes" id="UP000198795"/>
    </source>
</evidence>
<keyword evidence="3" id="KW-0255">Endonuclease</keyword>
<dbReference type="Proteomes" id="UP000198795">
    <property type="component" value="Unassembled WGS sequence"/>
</dbReference>
<dbReference type="PANTHER" id="PTHR35562">
    <property type="entry name" value="DNA ENDONUCLEASE SMRA-RELATED"/>
    <property type="match status" value="1"/>
</dbReference>
<dbReference type="PROSITE" id="PS50828">
    <property type="entry name" value="SMR"/>
    <property type="match status" value="1"/>
</dbReference>
<name>A0A1H0JAZ5_9HYPH</name>
<gene>
    <name evidence="3" type="ORF">SAMN04488061_1108</name>
</gene>
<organism evidence="3 4">
    <name type="scientific">Filomicrobium insigne</name>
    <dbReference type="NCBI Taxonomy" id="418854"/>
    <lineage>
        <taxon>Bacteria</taxon>
        <taxon>Pseudomonadati</taxon>
        <taxon>Pseudomonadota</taxon>
        <taxon>Alphaproteobacteria</taxon>
        <taxon>Hyphomicrobiales</taxon>
        <taxon>Hyphomicrobiaceae</taxon>
        <taxon>Filomicrobium</taxon>
    </lineage>
</organism>
<dbReference type="Pfam" id="PF01713">
    <property type="entry name" value="Smr"/>
    <property type="match status" value="1"/>
</dbReference>
<keyword evidence="4" id="KW-1185">Reference proteome</keyword>
<evidence type="ECO:0000256" key="1">
    <source>
        <dbReference type="SAM" id="MobiDB-lite"/>
    </source>
</evidence>
<dbReference type="GO" id="GO:0004519">
    <property type="term" value="F:endonuclease activity"/>
    <property type="evidence" value="ECO:0007669"/>
    <property type="project" value="UniProtKB-KW"/>
</dbReference>
<dbReference type="RefSeq" id="WP_090227070.1">
    <property type="nucleotide sequence ID" value="NZ_FNJC01000001.1"/>
</dbReference>
<keyword evidence="3" id="KW-0540">Nuclease</keyword>
<comment type="caution">
    <text evidence="3">The sequence shown here is derived from an EMBL/GenBank/DDBJ whole genome shotgun (WGS) entry which is preliminary data.</text>
</comment>
<reference evidence="3 4" key="1">
    <citation type="submission" date="2016-10" db="EMBL/GenBank/DDBJ databases">
        <authorList>
            <person name="Varghese N."/>
            <person name="Submissions S."/>
        </authorList>
    </citation>
    <scope>NUCLEOTIDE SEQUENCE [LARGE SCALE GENOMIC DNA]</scope>
    <source>
        <strain evidence="3 4">CGMCC 1.6497</strain>
    </source>
</reference>
<dbReference type="PANTHER" id="PTHR35562:SF2">
    <property type="entry name" value="DNA ENDONUCLEASE SMRA-RELATED"/>
    <property type="match status" value="1"/>
</dbReference>
<evidence type="ECO:0000313" key="3">
    <source>
        <dbReference type="EMBL" id="SDO40693.1"/>
    </source>
</evidence>
<dbReference type="InterPro" id="IPR002625">
    <property type="entry name" value="Smr_dom"/>
</dbReference>